<reference evidence="5 6" key="1">
    <citation type="submission" date="2018-06" db="EMBL/GenBank/DDBJ databases">
        <title>The Genome of Cuscuta australis (Dodder) Provides Insight into the Evolution of Plant Parasitism.</title>
        <authorList>
            <person name="Liu H."/>
        </authorList>
    </citation>
    <scope>NUCLEOTIDE SEQUENCE [LARGE SCALE GENOMIC DNA]</scope>
    <source>
        <strain evidence="6">cv. Yunnan</strain>
        <tissue evidence="5">Vines</tissue>
    </source>
</reference>
<keyword evidence="6" id="KW-1185">Reference proteome</keyword>
<keyword evidence="3" id="KW-0328">Glycosyltransferase</keyword>
<dbReference type="PANTHER" id="PTHR11926:SF1560">
    <property type="entry name" value="UDP-GLYCOSYLTRANSFERASE 74E1-RELATED"/>
    <property type="match status" value="1"/>
</dbReference>
<comment type="similarity">
    <text evidence="1 3">Belongs to the UDP-glycosyltransferase family.</text>
</comment>
<dbReference type="EC" id="2.4.1.-" evidence="4"/>
<dbReference type="Gene3D" id="3.40.50.2000">
    <property type="entry name" value="Glycogen Phosphorylase B"/>
    <property type="match status" value="2"/>
</dbReference>
<dbReference type="CDD" id="cd03784">
    <property type="entry name" value="GT1_Gtf-like"/>
    <property type="match status" value="1"/>
</dbReference>
<dbReference type="GO" id="GO:0080044">
    <property type="term" value="F:quercetin 7-O-glucosyltransferase activity"/>
    <property type="evidence" value="ECO:0007669"/>
    <property type="project" value="TreeGrafter"/>
</dbReference>
<organism evidence="5 6">
    <name type="scientific">Cuscuta australis</name>
    <dbReference type="NCBI Taxonomy" id="267555"/>
    <lineage>
        <taxon>Eukaryota</taxon>
        <taxon>Viridiplantae</taxon>
        <taxon>Streptophyta</taxon>
        <taxon>Embryophyta</taxon>
        <taxon>Tracheophyta</taxon>
        <taxon>Spermatophyta</taxon>
        <taxon>Magnoliopsida</taxon>
        <taxon>eudicotyledons</taxon>
        <taxon>Gunneridae</taxon>
        <taxon>Pentapetalae</taxon>
        <taxon>asterids</taxon>
        <taxon>lamiids</taxon>
        <taxon>Solanales</taxon>
        <taxon>Convolvulaceae</taxon>
        <taxon>Cuscuteae</taxon>
        <taxon>Cuscuta</taxon>
        <taxon>Cuscuta subgen. Grammica</taxon>
        <taxon>Cuscuta sect. Cleistogrammica</taxon>
    </lineage>
</organism>
<dbReference type="PROSITE" id="PS00375">
    <property type="entry name" value="UDPGT"/>
    <property type="match status" value="1"/>
</dbReference>
<dbReference type="FunFam" id="3.40.50.2000:FF:000019">
    <property type="entry name" value="Glycosyltransferase"/>
    <property type="match status" value="1"/>
</dbReference>
<keyword evidence="2 3" id="KW-0808">Transferase</keyword>
<evidence type="ECO:0000256" key="1">
    <source>
        <dbReference type="ARBA" id="ARBA00009995"/>
    </source>
</evidence>
<dbReference type="EMBL" id="NQVE01000098">
    <property type="protein sequence ID" value="RAL48267.1"/>
    <property type="molecule type" value="Genomic_DNA"/>
</dbReference>
<name>A0A328DRE6_9ASTE</name>
<evidence type="ECO:0000256" key="3">
    <source>
        <dbReference type="RuleBase" id="RU003718"/>
    </source>
</evidence>
<dbReference type="InterPro" id="IPR035595">
    <property type="entry name" value="UDP_glycos_trans_CS"/>
</dbReference>
<evidence type="ECO:0000256" key="4">
    <source>
        <dbReference type="RuleBase" id="RU362057"/>
    </source>
</evidence>
<comment type="caution">
    <text evidence="5">The sequence shown here is derived from an EMBL/GenBank/DDBJ whole genome shotgun (WGS) entry which is preliminary data.</text>
</comment>
<dbReference type="GO" id="GO:0080043">
    <property type="term" value="F:quercetin 3-O-glucosyltransferase activity"/>
    <property type="evidence" value="ECO:0007669"/>
    <property type="project" value="TreeGrafter"/>
</dbReference>
<dbReference type="SUPFAM" id="SSF53756">
    <property type="entry name" value="UDP-Glycosyltransferase/glycogen phosphorylase"/>
    <property type="match status" value="1"/>
</dbReference>
<evidence type="ECO:0000313" key="6">
    <source>
        <dbReference type="Proteomes" id="UP000249390"/>
    </source>
</evidence>
<protein>
    <recommendedName>
        <fullName evidence="4">Glycosyltransferase</fullName>
        <ecNumber evidence="4">2.4.1.-</ecNumber>
    </recommendedName>
</protein>
<dbReference type="PANTHER" id="PTHR11926">
    <property type="entry name" value="GLUCOSYL/GLUCURONOSYL TRANSFERASES"/>
    <property type="match status" value="1"/>
</dbReference>
<dbReference type="AlphaFoldDB" id="A0A328DRE6"/>
<sequence length="456" mass="50524">MGGKMKMEITAVPAPFQGHLNPMLRFCQSLSAKGLSVTLLLTHAVAKSLRSPLSGVTVECISDGSDGGGDPLQSFEEYLARLRPAFSDGLARVIVKKKDMAGGRGGVVVYDALLPWLSEVGRACGMPVAAFFTQAASVCSIYYRQLQGIGRANSGAAAYLPAMDSGDLPSFSYFGEIAEQIEEFTVKQASNLPTADCLLFNTFYALEEEVLKMMANKWNVKTIGPLVPNRCMIGKQDRIDLFKVEDESYYMKWLDKRESHSVVYISFGSISVFSEEEMEEIAMGLAMSNKYFLWVVRESEDAKLPKDFKLKTSEKGVIVKWCSQVEVLSHRAIACFVTHCGWNSTLEALTFGVPMVGIPQNGDQITNAKFIEDVWRVGIRIKVNDDAKIVLRHVIASSITQVTERVKAEELWKNIKKFKTLAKEATSEGGSVDVNIKDFITQMSFLLSPISNYYKL</sequence>
<evidence type="ECO:0000313" key="5">
    <source>
        <dbReference type="EMBL" id="RAL48267.1"/>
    </source>
</evidence>
<proteinExistence type="inferred from homology"/>
<gene>
    <name evidence="5" type="ORF">DM860_005691</name>
</gene>
<accession>A0A328DRE6</accession>
<dbReference type="InterPro" id="IPR002213">
    <property type="entry name" value="UDP_glucos_trans"/>
</dbReference>
<dbReference type="Proteomes" id="UP000249390">
    <property type="component" value="Unassembled WGS sequence"/>
</dbReference>
<dbReference type="Pfam" id="PF00201">
    <property type="entry name" value="UDPGT"/>
    <property type="match status" value="1"/>
</dbReference>
<evidence type="ECO:0000256" key="2">
    <source>
        <dbReference type="ARBA" id="ARBA00022679"/>
    </source>
</evidence>